<comment type="subunit">
    <text evidence="5">The complex is composed of two ATP-binding proteins (ModC), two transmembrane proteins (ModB) and a solute-binding protein (ModA).</text>
</comment>
<feature type="binding site" evidence="6">
    <location>
        <position position="170"/>
    </location>
    <ligand>
        <name>molybdate</name>
        <dbReference type="ChEBI" id="CHEBI:36264"/>
    </ligand>
</feature>
<evidence type="ECO:0000313" key="8">
    <source>
        <dbReference type="Proteomes" id="UP000199041"/>
    </source>
</evidence>
<dbReference type="RefSeq" id="WP_091396436.1">
    <property type="nucleotide sequence ID" value="NZ_FNQY01000008.1"/>
</dbReference>
<dbReference type="PIRSF" id="PIRSF004846">
    <property type="entry name" value="ModA"/>
    <property type="match status" value="1"/>
</dbReference>
<sequence length="256" mass="28249">MRSLLSPIKFHFLSLLLLCLLHFAVTGQTLRVAVAANAQFVADSLKEVYQKNHPVKIDLIVGSSGKLTAQITNGAPYDIFLSADMTYPENIYKAGAALTKNREYAAGKLVVWTLKKDGISHLNDLQSSSIQTIAVANPKLAPYGIATITALKKLGLYEAVKSKIVYAESISQVNQYLLTGAADLAFTAKSIVRSPEYLHKGYWTEVPANLYQPIEQGVILLKHAKQSNLKAAQEFYQFLFSPAAKAIFEYFGYQVR</sequence>
<dbReference type="NCBIfam" id="TIGR01256">
    <property type="entry name" value="modA"/>
    <property type="match status" value="1"/>
</dbReference>
<dbReference type="GO" id="GO:0046872">
    <property type="term" value="F:metal ion binding"/>
    <property type="evidence" value="ECO:0007669"/>
    <property type="project" value="UniProtKB-KW"/>
</dbReference>
<evidence type="ECO:0000256" key="2">
    <source>
        <dbReference type="ARBA" id="ARBA00022505"/>
    </source>
</evidence>
<keyword evidence="8" id="KW-1185">Reference proteome</keyword>
<dbReference type="GO" id="GO:0015689">
    <property type="term" value="P:molybdate ion transport"/>
    <property type="evidence" value="ECO:0007669"/>
    <property type="project" value="InterPro"/>
</dbReference>
<dbReference type="InterPro" id="IPR044084">
    <property type="entry name" value="AvModA-like_subst-bd"/>
</dbReference>
<organism evidence="7 8">
    <name type="scientific">Arachidicoccus rhizosphaerae</name>
    <dbReference type="NCBI Taxonomy" id="551991"/>
    <lineage>
        <taxon>Bacteria</taxon>
        <taxon>Pseudomonadati</taxon>
        <taxon>Bacteroidota</taxon>
        <taxon>Chitinophagia</taxon>
        <taxon>Chitinophagales</taxon>
        <taxon>Chitinophagaceae</taxon>
        <taxon>Arachidicoccus</taxon>
    </lineage>
</organism>
<name>A0A1H3YD32_9BACT</name>
<dbReference type="PANTHER" id="PTHR30632:SF14">
    <property type="entry name" value="TUNGSTATE_MOLYBDATE_CHROMATE-BINDING PROTEIN MODA"/>
    <property type="match status" value="1"/>
</dbReference>
<evidence type="ECO:0000256" key="6">
    <source>
        <dbReference type="PIRSR" id="PIRSR004846-1"/>
    </source>
</evidence>
<dbReference type="OrthoDB" id="9785015at2"/>
<protein>
    <submittedName>
        <fullName evidence="7">Molybdate transport system substrate-binding protein</fullName>
    </submittedName>
</protein>
<dbReference type="GO" id="GO:0030973">
    <property type="term" value="F:molybdate ion binding"/>
    <property type="evidence" value="ECO:0007669"/>
    <property type="project" value="InterPro"/>
</dbReference>
<dbReference type="InterPro" id="IPR050682">
    <property type="entry name" value="ModA/WtpA"/>
</dbReference>
<evidence type="ECO:0000313" key="7">
    <source>
        <dbReference type="EMBL" id="SEA09343.1"/>
    </source>
</evidence>
<proteinExistence type="inferred from homology"/>
<evidence type="ECO:0000256" key="3">
    <source>
        <dbReference type="ARBA" id="ARBA00022723"/>
    </source>
</evidence>
<evidence type="ECO:0000256" key="4">
    <source>
        <dbReference type="ARBA" id="ARBA00022729"/>
    </source>
</evidence>
<dbReference type="SUPFAM" id="SSF53850">
    <property type="entry name" value="Periplasmic binding protein-like II"/>
    <property type="match status" value="1"/>
</dbReference>
<dbReference type="PANTHER" id="PTHR30632">
    <property type="entry name" value="MOLYBDATE-BINDING PERIPLASMIC PROTEIN"/>
    <property type="match status" value="1"/>
</dbReference>
<gene>
    <name evidence="7" type="ORF">SAMN05192529_1085</name>
</gene>
<feature type="binding site" evidence="6">
    <location>
        <position position="64"/>
    </location>
    <ligand>
        <name>molybdate</name>
        <dbReference type="ChEBI" id="CHEBI:36264"/>
    </ligand>
</feature>
<keyword evidence="2 6" id="KW-0500">Molybdenum</keyword>
<dbReference type="InterPro" id="IPR005950">
    <property type="entry name" value="ModA"/>
</dbReference>
<evidence type="ECO:0000256" key="1">
    <source>
        <dbReference type="ARBA" id="ARBA00009175"/>
    </source>
</evidence>
<dbReference type="EMBL" id="FNQY01000008">
    <property type="protein sequence ID" value="SEA09343.1"/>
    <property type="molecule type" value="Genomic_DNA"/>
</dbReference>
<dbReference type="GO" id="GO:1901359">
    <property type="term" value="F:tungstate binding"/>
    <property type="evidence" value="ECO:0007669"/>
    <property type="project" value="UniProtKB-ARBA"/>
</dbReference>
<dbReference type="STRING" id="551991.SAMN05192529_1085"/>
<keyword evidence="4" id="KW-0732">Signal</keyword>
<accession>A0A1H3YD32</accession>
<dbReference type="FunFam" id="3.40.190.10:FF:000035">
    <property type="entry name" value="Molybdate ABC transporter substrate-binding protein"/>
    <property type="match status" value="1"/>
</dbReference>
<dbReference type="CDD" id="cd13539">
    <property type="entry name" value="PBP2_AvModA"/>
    <property type="match status" value="1"/>
</dbReference>
<dbReference type="Pfam" id="PF13531">
    <property type="entry name" value="SBP_bac_11"/>
    <property type="match status" value="1"/>
</dbReference>
<dbReference type="Gene3D" id="3.40.190.10">
    <property type="entry name" value="Periplasmic binding protein-like II"/>
    <property type="match status" value="2"/>
</dbReference>
<evidence type="ECO:0000256" key="5">
    <source>
        <dbReference type="ARBA" id="ARBA00062515"/>
    </source>
</evidence>
<dbReference type="AlphaFoldDB" id="A0A1H3YD32"/>
<dbReference type="Proteomes" id="UP000199041">
    <property type="component" value="Unassembled WGS sequence"/>
</dbReference>
<reference evidence="7 8" key="1">
    <citation type="submission" date="2016-10" db="EMBL/GenBank/DDBJ databases">
        <authorList>
            <person name="de Groot N.N."/>
        </authorList>
    </citation>
    <scope>NUCLEOTIDE SEQUENCE [LARGE SCALE GENOMIC DNA]</scope>
    <source>
        <strain evidence="7 8">Vu-144</strain>
    </source>
</reference>
<keyword evidence="3 6" id="KW-0479">Metal-binding</keyword>
<comment type="similarity">
    <text evidence="1">Belongs to the bacterial solute-binding protein ModA family.</text>
</comment>